<dbReference type="PROSITE" id="PS00571">
    <property type="entry name" value="AMIDASES"/>
    <property type="match status" value="1"/>
</dbReference>
<feature type="domain" description="Amidase" evidence="2">
    <location>
        <begin position="17"/>
        <end position="172"/>
    </location>
</feature>
<reference evidence="3 4" key="1">
    <citation type="submission" date="2019-03" db="EMBL/GenBank/DDBJ databases">
        <title>Genomic analyses of the natural microbiome of Caenorhabditis elegans.</title>
        <authorList>
            <person name="Samuel B."/>
        </authorList>
    </citation>
    <scope>NUCLEOTIDE SEQUENCE [LARGE SCALE GENOMIC DNA]</scope>
    <source>
        <strain evidence="3 4">JUb89</strain>
    </source>
</reference>
<organism evidence="3 4">
    <name type="scientific">Acinetobacter calcoaceticus</name>
    <dbReference type="NCBI Taxonomy" id="471"/>
    <lineage>
        <taxon>Bacteria</taxon>
        <taxon>Pseudomonadati</taxon>
        <taxon>Pseudomonadota</taxon>
        <taxon>Gammaproteobacteria</taxon>
        <taxon>Moraxellales</taxon>
        <taxon>Moraxellaceae</taxon>
        <taxon>Acinetobacter</taxon>
        <taxon>Acinetobacter calcoaceticus/baumannii complex</taxon>
    </lineage>
</organism>
<accession>A0A4R1XQS6</accession>
<dbReference type="InterPro" id="IPR036928">
    <property type="entry name" value="AS_sf"/>
</dbReference>
<dbReference type="EMBL" id="SLVJ01000012">
    <property type="protein sequence ID" value="TCM66614.1"/>
    <property type="molecule type" value="Genomic_DNA"/>
</dbReference>
<evidence type="ECO:0000313" key="4">
    <source>
        <dbReference type="Proteomes" id="UP000294963"/>
    </source>
</evidence>
<protein>
    <submittedName>
        <fullName evidence="3">Amidase</fullName>
    </submittedName>
</protein>
<dbReference type="InterPro" id="IPR023631">
    <property type="entry name" value="Amidase_dom"/>
</dbReference>
<dbReference type="PANTHER" id="PTHR11895:SF7">
    <property type="entry name" value="GLUTAMYL-TRNA(GLN) AMIDOTRANSFERASE SUBUNIT A, MITOCHONDRIAL"/>
    <property type="match status" value="1"/>
</dbReference>
<proteinExistence type="inferred from homology"/>
<evidence type="ECO:0000256" key="1">
    <source>
        <dbReference type="ARBA" id="ARBA00009199"/>
    </source>
</evidence>
<dbReference type="OrthoDB" id="9811471at2"/>
<dbReference type="SUPFAM" id="SSF75304">
    <property type="entry name" value="Amidase signature (AS) enzymes"/>
    <property type="match status" value="1"/>
</dbReference>
<dbReference type="InterPro" id="IPR020556">
    <property type="entry name" value="Amidase_CS"/>
</dbReference>
<sequence length="383" mass="40851">MTVIVHPLHLGNGQIKVLIKDSINIQATRTQAGSQALADAPVASEHAEVVENILQNNGLIIGKTNLHELAFGITGINAYTGTPINPKYPQLIPGGSSSGSAVAVAAGLCDFSLGTDTGGSIRMPAACCGVFGLKPTFARISRKGVLPEHSSLDCVGPFAQDIAQLIQAMQMIDPSFDLNVVDRLDPSNLALKILAVPADQQIWESIDLFLKQAGVAELPIATSDYLSDAFDAAMHIINVENHHAFGHLIPSGKLGADIEQRLKNAALTSQAQFEDAKKIAELFRDEIDHLLADVDALILPTLPHRPPELADVAQTPQLLQLTALVRPFNLSGHPALTIPLQAADGFPVGLQIVTRHGQDEKLCLIAKLLLDQFYSLQSEGVVL</sequence>
<evidence type="ECO:0000313" key="3">
    <source>
        <dbReference type="EMBL" id="TCM66614.1"/>
    </source>
</evidence>
<feature type="domain" description="Amidase" evidence="2">
    <location>
        <begin position="247"/>
        <end position="363"/>
    </location>
</feature>
<dbReference type="PANTHER" id="PTHR11895">
    <property type="entry name" value="TRANSAMIDASE"/>
    <property type="match status" value="1"/>
</dbReference>
<name>A0A4R1XQS6_ACICA</name>
<dbReference type="GO" id="GO:0003824">
    <property type="term" value="F:catalytic activity"/>
    <property type="evidence" value="ECO:0007669"/>
    <property type="project" value="InterPro"/>
</dbReference>
<dbReference type="InterPro" id="IPR000120">
    <property type="entry name" value="Amidase"/>
</dbReference>
<gene>
    <name evidence="3" type="ORF">EC844_11257</name>
</gene>
<dbReference type="AlphaFoldDB" id="A0A4R1XQS6"/>
<keyword evidence="4" id="KW-1185">Reference proteome</keyword>
<dbReference type="Pfam" id="PF01425">
    <property type="entry name" value="Amidase"/>
    <property type="match status" value="2"/>
</dbReference>
<comment type="similarity">
    <text evidence="1">Belongs to the amidase family.</text>
</comment>
<dbReference type="Gene3D" id="3.90.1300.10">
    <property type="entry name" value="Amidase signature (AS) domain"/>
    <property type="match status" value="1"/>
</dbReference>
<comment type="caution">
    <text evidence="3">The sequence shown here is derived from an EMBL/GenBank/DDBJ whole genome shotgun (WGS) entry which is preliminary data.</text>
</comment>
<evidence type="ECO:0000259" key="2">
    <source>
        <dbReference type="Pfam" id="PF01425"/>
    </source>
</evidence>
<dbReference type="Proteomes" id="UP000294963">
    <property type="component" value="Unassembled WGS sequence"/>
</dbReference>